<evidence type="ECO:0008006" key="13">
    <source>
        <dbReference type="Google" id="ProtNLM"/>
    </source>
</evidence>
<feature type="transmembrane region" description="Helical" evidence="8">
    <location>
        <begin position="194"/>
        <end position="218"/>
    </location>
</feature>
<evidence type="ECO:0000256" key="2">
    <source>
        <dbReference type="ARBA" id="ARBA00009749"/>
    </source>
</evidence>
<feature type="transmembrane region" description="Helical" evidence="8">
    <location>
        <begin position="369"/>
        <end position="388"/>
    </location>
</feature>
<dbReference type="InterPro" id="IPR037185">
    <property type="entry name" value="EmrE-like"/>
</dbReference>
<dbReference type="InterPro" id="IPR050186">
    <property type="entry name" value="TPT_transporter"/>
</dbReference>
<gene>
    <name evidence="11" type="ORF">AMSG_11913</name>
</gene>
<keyword evidence="3" id="KW-0813">Transport</keyword>
<comment type="similarity">
    <text evidence="2">Belongs to the SLC41A transporter family.</text>
</comment>
<dbReference type="SUPFAM" id="SSF161093">
    <property type="entry name" value="MgtE membrane domain-like"/>
    <property type="match status" value="1"/>
</dbReference>
<evidence type="ECO:0000256" key="3">
    <source>
        <dbReference type="ARBA" id="ARBA00022448"/>
    </source>
</evidence>
<accession>A0A0L0DCP5</accession>
<feature type="transmembrane region" description="Helical" evidence="8">
    <location>
        <begin position="395"/>
        <end position="412"/>
    </location>
</feature>
<evidence type="ECO:0000256" key="5">
    <source>
        <dbReference type="ARBA" id="ARBA00022842"/>
    </source>
</evidence>
<evidence type="ECO:0000256" key="1">
    <source>
        <dbReference type="ARBA" id="ARBA00004141"/>
    </source>
</evidence>
<protein>
    <recommendedName>
        <fullName evidence="13">Sugar phosphate transporter domain-containing protein</fullName>
    </recommendedName>
</protein>
<keyword evidence="5" id="KW-0460">Magnesium</keyword>
<dbReference type="GeneID" id="25569828"/>
<feature type="transmembrane region" description="Helical" evidence="8">
    <location>
        <begin position="272"/>
        <end position="294"/>
    </location>
</feature>
<sequence>MAHKRRDGQVQEERVSGEAVAVGAAVGVAATVWARGGLLVALLMLQSVSGAVLGAFEALVKAHVIVVVSLTMAVGAGGNASNQAAVAMIRALATGSVTPATAVRAMAREAAIGLGLAAVMAAAAGARTAYAVTIGGAAPDDEALVTASIAAIAIAVGAIVFISVVLGASLPLALHAIGLDPAHAGPVAQVSMDIIGVAVVCVVCGALLPTPAAGAATMAGSGWHSARPAAPTTGGGRGLVNSATMRLVATFVFWFASSIVSSNVKKAVLNGISLPLALTTFQFGACATCTLLYIRVFRIPSQPHGRGYGKAAAVAPDALPLHHDERPHMQHALTLNEMLTKVVPLSLTQVAAHFFTAFSMSLVPVSYMHTVKAMGPIFTIIVSTVFLSKSYPRKVWIALMFIFLGVSLASATELVFDMLGLIAAASSALIGVIQSLYSKHMLSSMSISHEHLLFYSSAVSFVILLPVALVYDGVRVLDARLSEVGWLLVLLAGSHFGQSIGAFQFLAYVTPLAYAIANTCKRLAIIVSSVVYFAHPVSALNALGMLIAFGGQAAYVVIKSSGR</sequence>
<feature type="transmembrane region" description="Helical" evidence="8">
    <location>
        <begin position="20"/>
        <end position="45"/>
    </location>
</feature>
<reference evidence="11 12" key="1">
    <citation type="submission" date="2010-05" db="EMBL/GenBank/DDBJ databases">
        <title>The Genome Sequence of Thecamonas trahens ATCC 50062.</title>
        <authorList>
            <consortium name="The Broad Institute Genome Sequencing Platform"/>
            <person name="Russ C."/>
            <person name="Cuomo C."/>
            <person name="Shea T."/>
            <person name="Young S.K."/>
            <person name="Zeng Q."/>
            <person name="Koehrsen M."/>
            <person name="Haas B."/>
            <person name="Borodovsky M."/>
            <person name="Guigo R."/>
            <person name="Alvarado L."/>
            <person name="Berlin A."/>
            <person name="Bochicchio J."/>
            <person name="Borenstein D."/>
            <person name="Chapman S."/>
            <person name="Chen Z."/>
            <person name="Freedman E."/>
            <person name="Gellesch M."/>
            <person name="Goldberg J."/>
            <person name="Griggs A."/>
            <person name="Gujja S."/>
            <person name="Heilman E."/>
            <person name="Heiman D."/>
            <person name="Hepburn T."/>
            <person name="Howarth C."/>
            <person name="Jen D."/>
            <person name="Larson L."/>
            <person name="Mehta T."/>
            <person name="Park D."/>
            <person name="Pearson M."/>
            <person name="Roberts A."/>
            <person name="Saif S."/>
            <person name="Shenoy N."/>
            <person name="Sisk P."/>
            <person name="Stolte C."/>
            <person name="Sykes S."/>
            <person name="Thomson T."/>
            <person name="Walk T."/>
            <person name="White J."/>
            <person name="Yandava C."/>
            <person name="Burger G."/>
            <person name="Gray M.W."/>
            <person name="Holland P.W.H."/>
            <person name="King N."/>
            <person name="Lang F.B.F."/>
            <person name="Roger A.J."/>
            <person name="Ruiz-Trillo I."/>
            <person name="Lander E."/>
            <person name="Nusbaum C."/>
        </authorList>
    </citation>
    <scope>NUCLEOTIDE SEQUENCE [LARGE SCALE GENOMIC DNA]</scope>
    <source>
        <strain evidence="11 12">ATCC 50062</strain>
    </source>
</reference>
<dbReference type="InterPro" id="IPR004853">
    <property type="entry name" value="Sugar_P_trans_dom"/>
</dbReference>
<dbReference type="Proteomes" id="UP000054408">
    <property type="component" value="Unassembled WGS sequence"/>
</dbReference>
<dbReference type="SUPFAM" id="SSF103481">
    <property type="entry name" value="Multidrug resistance efflux transporter EmrE"/>
    <property type="match status" value="1"/>
</dbReference>
<feature type="transmembrane region" description="Helical" evidence="8">
    <location>
        <begin position="51"/>
        <end position="75"/>
    </location>
</feature>
<dbReference type="Pfam" id="PF01769">
    <property type="entry name" value="MgtE"/>
    <property type="match status" value="1"/>
</dbReference>
<dbReference type="InterPro" id="IPR006667">
    <property type="entry name" value="SLC41_membr_dom"/>
</dbReference>
<dbReference type="eggNOG" id="KOG1441">
    <property type="taxonomic scope" value="Eukaryota"/>
</dbReference>
<dbReference type="RefSeq" id="XP_013757306.1">
    <property type="nucleotide sequence ID" value="XM_013901852.1"/>
</dbReference>
<proteinExistence type="inferred from homology"/>
<dbReference type="Pfam" id="PF03151">
    <property type="entry name" value="TPT"/>
    <property type="match status" value="1"/>
</dbReference>
<feature type="transmembrane region" description="Helical" evidence="8">
    <location>
        <begin position="452"/>
        <end position="472"/>
    </location>
</feature>
<dbReference type="AlphaFoldDB" id="A0A0L0DCP5"/>
<dbReference type="Gene3D" id="1.10.357.20">
    <property type="entry name" value="SLC41 divalent cation transporters, integral membrane domain"/>
    <property type="match status" value="1"/>
</dbReference>
<dbReference type="EMBL" id="GL349459">
    <property type="protein sequence ID" value="KNC50089.1"/>
    <property type="molecule type" value="Genomic_DNA"/>
</dbReference>
<dbReference type="PANTHER" id="PTHR11132">
    <property type="entry name" value="SOLUTE CARRIER FAMILY 35"/>
    <property type="match status" value="1"/>
</dbReference>
<feature type="transmembrane region" description="Helical" evidence="8">
    <location>
        <begin position="239"/>
        <end position="260"/>
    </location>
</feature>
<feature type="domain" description="SLC41A/MgtE integral membrane" evidence="9">
    <location>
        <begin position="71"/>
        <end position="202"/>
    </location>
</feature>
<evidence type="ECO:0000259" key="10">
    <source>
        <dbReference type="Pfam" id="PF03151"/>
    </source>
</evidence>
<keyword evidence="4 8" id="KW-0812">Transmembrane</keyword>
<evidence type="ECO:0000256" key="8">
    <source>
        <dbReference type="SAM" id="Phobius"/>
    </source>
</evidence>
<dbReference type="GO" id="GO:0008324">
    <property type="term" value="F:monoatomic cation transmembrane transporter activity"/>
    <property type="evidence" value="ECO:0007669"/>
    <property type="project" value="InterPro"/>
</dbReference>
<evidence type="ECO:0000256" key="7">
    <source>
        <dbReference type="ARBA" id="ARBA00023136"/>
    </source>
</evidence>
<evidence type="ECO:0000313" key="11">
    <source>
        <dbReference type="EMBL" id="KNC50089.1"/>
    </source>
</evidence>
<keyword evidence="7 8" id="KW-0472">Membrane</keyword>
<organism evidence="11 12">
    <name type="scientific">Thecamonas trahens ATCC 50062</name>
    <dbReference type="NCBI Taxonomy" id="461836"/>
    <lineage>
        <taxon>Eukaryota</taxon>
        <taxon>Apusozoa</taxon>
        <taxon>Apusomonadida</taxon>
        <taxon>Apusomonadidae</taxon>
        <taxon>Thecamonas</taxon>
    </lineage>
</organism>
<dbReference type="GO" id="GO:0016020">
    <property type="term" value="C:membrane"/>
    <property type="evidence" value="ECO:0007669"/>
    <property type="project" value="UniProtKB-SubCell"/>
</dbReference>
<dbReference type="OrthoDB" id="1588579at2759"/>
<name>A0A0L0DCP5_THETB</name>
<keyword evidence="12" id="KW-1185">Reference proteome</keyword>
<evidence type="ECO:0000259" key="9">
    <source>
        <dbReference type="Pfam" id="PF01769"/>
    </source>
</evidence>
<evidence type="ECO:0000256" key="4">
    <source>
        <dbReference type="ARBA" id="ARBA00022692"/>
    </source>
</evidence>
<feature type="transmembrane region" description="Helical" evidence="8">
    <location>
        <begin position="144"/>
        <end position="174"/>
    </location>
</feature>
<evidence type="ECO:0000256" key="6">
    <source>
        <dbReference type="ARBA" id="ARBA00022989"/>
    </source>
</evidence>
<comment type="subcellular location">
    <subcellularLocation>
        <location evidence="1">Membrane</location>
        <topology evidence="1">Multi-pass membrane protein</topology>
    </subcellularLocation>
</comment>
<feature type="transmembrane region" description="Helical" evidence="8">
    <location>
        <begin position="484"/>
        <end position="505"/>
    </location>
</feature>
<feature type="transmembrane region" description="Helical" evidence="8">
    <location>
        <begin position="112"/>
        <end position="132"/>
    </location>
</feature>
<keyword evidence="6 8" id="KW-1133">Transmembrane helix</keyword>
<evidence type="ECO:0000313" key="12">
    <source>
        <dbReference type="Proteomes" id="UP000054408"/>
    </source>
</evidence>
<dbReference type="InterPro" id="IPR036739">
    <property type="entry name" value="SLC41_membr_dom_sf"/>
</dbReference>
<feature type="domain" description="Sugar phosphate transporter" evidence="10">
    <location>
        <begin position="245"/>
        <end position="555"/>
    </location>
</feature>
<feature type="transmembrane region" description="Helical" evidence="8">
    <location>
        <begin position="418"/>
        <end position="437"/>
    </location>
</feature>